<dbReference type="GO" id="GO:0005886">
    <property type="term" value="C:plasma membrane"/>
    <property type="evidence" value="ECO:0007669"/>
    <property type="project" value="UniProtKB-SubCell"/>
</dbReference>
<dbReference type="Proteomes" id="UP000373269">
    <property type="component" value="Chromosome"/>
</dbReference>
<dbReference type="AlphaFoldDB" id="A0AAX3X4F2"/>
<keyword evidence="6" id="KW-1185">Reference proteome</keyword>
<dbReference type="EMBL" id="CP126101">
    <property type="protein sequence ID" value="WHY53620.1"/>
    <property type="molecule type" value="Genomic_DNA"/>
</dbReference>
<evidence type="ECO:0000313" key="5">
    <source>
        <dbReference type="EMBL" id="WHY53620.1"/>
    </source>
</evidence>
<evidence type="ECO:0000313" key="7">
    <source>
        <dbReference type="Proteomes" id="UP001178322"/>
    </source>
</evidence>
<feature type="transmembrane region" description="Helical" evidence="3">
    <location>
        <begin position="59"/>
        <end position="76"/>
    </location>
</feature>
<keyword evidence="3" id="KW-1133">Transmembrane helix</keyword>
<dbReference type="PIRSF" id="PIRSF016661">
    <property type="entry name" value="BioY"/>
    <property type="match status" value="1"/>
</dbReference>
<dbReference type="InterPro" id="IPR003784">
    <property type="entry name" value="BioY"/>
</dbReference>
<evidence type="ECO:0000256" key="2">
    <source>
        <dbReference type="PIRNR" id="PIRNR016661"/>
    </source>
</evidence>
<feature type="transmembrane region" description="Helical" evidence="3">
    <location>
        <begin position="116"/>
        <end position="138"/>
    </location>
</feature>
<organism evidence="5 7">
    <name type="scientific">Lysinibacillus pakistanensis</name>
    <dbReference type="NCBI Taxonomy" id="759811"/>
    <lineage>
        <taxon>Bacteria</taxon>
        <taxon>Bacillati</taxon>
        <taxon>Bacillota</taxon>
        <taxon>Bacilli</taxon>
        <taxon>Bacillales</taxon>
        <taxon>Bacillaceae</taxon>
        <taxon>Lysinibacillus</taxon>
    </lineage>
</organism>
<keyword evidence="2 3" id="KW-0472">Membrane</keyword>
<gene>
    <name evidence="4" type="ORF">GDS87_09820</name>
    <name evidence="5" type="ORF">QNH24_10410</name>
</gene>
<dbReference type="GO" id="GO:0015225">
    <property type="term" value="F:biotin transmembrane transporter activity"/>
    <property type="evidence" value="ECO:0007669"/>
    <property type="project" value="UniProtKB-UniRule"/>
</dbReference>
<dbReference type="Pfam" id="PF02632">
    <property type="entry name" value="BioY"/>
    <property type="match status" value="1"/>
</dbReference>
<dbReference type="RefSeq" id="WP_283872029.1">
    <property type="nucleotide sequence ID" value="NZ_CP045835.1"/>
</dbReference>
<name>A0AAX3X4F2_9BACI</name>
<accession>A0AAX3X4F2</accession>
<comment type="similarity">
    <text evidence="1 2">Belongs to the BioY family.</text>
</comment>
<reference evidence="4 6" key="1">
    <citation type="submission" date="2019-11" db="EMBL/GenBank/DDBJ databases">
        <title>Whole Genome Sequencing and Comparative Genomic Analyses of Lysinibacillus pakistanensis LZH-9, a Halotolerant Strain with Excellent COD Removal Capability.</title>
        <authorList>
            <person name="Zhou H."/>
        </authorList>
    </citation>
    <scope>NUCLEOTIDE SEQUENCE [LARGE SCALE GENOMIC DNA]</scope>
    <source>
        <strain evidence="4 6">LZH-9</strain>
    </source>
</reference>
<sequence>MKKSSTYQYVLTAFGAAIVSVLAQISIPIPLSPVPITGQTLAIGLVVTILGTRLGTLSVLLYILIGATGLPVYSNFSGGPSILFGPTGGYIVGFLPTAIIMGLYLKKFGLTIPHAIASNVIGMVITLAFGTVWLKFAMNLSWMGAFMSGAAPFIILGLAKAVLAAWVGVIVRRRLESARLIEATA</sequence>
<keyword evidence="3" id="KW-0812">Transmembrane</keyword>
<proteinExistence type="inferred from homology"/>
<keyword evidence="2" id="KW-0813">Transport</keyword>
<protein>
    <recommendedName>
        <fullName evidence="2">Biotin transporter</fullName>
    </recommendedName>
</protein>
<dbReference type="Gene3D" id="1.10.1760.20">
    <property type="match status" value="1"/>
</dbReference>
<reference evidence="5" key="2">
    <citation type="submission" date="2023-05" db="EMBL/GenBank/DDBJ databases">
        <title>Comparative genomics of Bacillaceae isolates and their secondary metabolite potential.</title>
        <authorList>
            <person name="Song L."/>
            <person name="Nielsen L.J."/>
            <person name="Mohite O."/>
            <person name="Xu X."/>
            <person name="Weber T."/>
            <person name="Kovacs A.T."/>
        </authorList>
    </citation>
    <scope>NUCLEOTIDE SEQUENCE</scope>
    <source>
        <strain evidence="5">LY1</strain>
    </source>
</reference>
<dbReference type="Proteomes" id="UP001178322">
    <property type="component" value="Chromosome"/>
</dbReference>
<dbReference type="PANTHER" id="PTHR34295:SF1">
    <property type="entry name" value="BIOTIN TRANSPORTER BIOY"/>
    <property type="match status" value="1"/>
</dbReference>
<evidence type="ECO:0000313" key="6">
    <source>
        <dbReference type="Proteomes" id="UP000373269"/>
    </source>
</evidence>
<keyword evidence="2" id="KW-1003">Cell membrane</keyword>
<feature type="transmembrane region" description="Helical" evidence="3">
    <location>
        <begin position="150"/>
        <end position="171"/>
    </location>
</feature>
<feature type="transmembrane region" description="Helical" evidence="3">
    <location>
        <begin position="33"/>
        <end position="52"/>
    </location>
</feature>
<evidence type="ECO:0000256" key="3">
    <source>
        <dbReference type="SAM" id="Phobius"/>
    </source>
</evidence>
<evidence type="ECO:0000313" key="4">
    <source>
        <dbReference type="EMBL" id="QGG51243.1"/>
    </source>
</evidence>
<feature type="transmembrane region" description="Helical" evidence="3">
    <location>
        <begin position="82"/>
        <end position="104"/>
    </location>
</feature>
<comment type="subcellular location">
    <subcellularLocation>
        <location evidence="2">Cell membrane</location>
        <topology evidence="2">Multi-pass membrane protein</topology>
    </subcellularLocation>
</comment>
<evidence type="ECO:0000256" key="1">
    <source>
        <dbReference type="ARBA" id="ARBA00010692"/>
    </source>
</evidence>
<dbReference type="EMBL" id="CP045835">
    <property type="protein sequence ID" value="QGG51243.1"/>
    <property type="molecule type" value="Genomic_DNA"/>
</dbReference>
<dbReference type="PANTHER" id="PTHR34295">
    <property type="entry name" value="BIOTIN TRANSPORTER BIOY"/>
    <property type="match status" value="1"/>
</dbReference>